<dbReference type="CDD" id="cd18808">
    <property type="entry name" value="SF1_C_Upf1"/>
    <property type="match status" value="1"/>
</dbReference>
<dbReference type="InterPro" id="IPR047187">
    <property type="entry name" value="SF1_C_Upf1"/>
</dbReference>
<dbReference type="InterPro" id="IPR041677">
    <property type="entry name" value="DNA2/NAM7_AAA_11"/>
</dbReference>
<evidence type="ECO:0008006" key="11">
    <source>
        <dbReference type="Google" id="ProtNLM"/>
    </source>
</evidence>
<reference evidence="9" key="1">
    <citation type="journal article" date="2022" name="Cell">
        <title>Repeat-based holocentromeres influence genome architecture and karyotype evolution.</title>
        <authorList>
            <person name="Hofstatter P.G."/>
            <person name="Thangavel G."/>
            <person name="Lux T."/>
            <person name="Neumann P."/>
            <person name="Vondrak T."/>
            <person name="Novak P."/>
            <person name="Zhang M."/>
            <person name="Costa L."/>
            <person name="Castellani M."/>
            <person name="Scott A."/>
            <person name="Toegelov H."/>
            <person name="Fuchs J."/>
            <person name="Mata-Sucre Y."/>
            <person name="Dias Y."/>
            <person name="Vanzela A.L.L."/>
            <person name="Huettel B."/>
            <person name="Almeida C.C.S."/>
            <person name="Simkova H."/>
            <person name="Souza G."/>
            <person name="Pedrosa-Harand A."/>
            <person name="Macas J."/>
            <person name="Mayer K.F.X."/>
            <person name="Houben A."/>
            <person name="Marques A."/>
        </authorList>
    </citation>
    <scope>NUCLEOTIDE SEQUENCE</scope>
    <source>
        <strain evidence="9">RhyBre1mFocal</strain>
    </source>
</reference>
<dbReference type="AlphaFoldDB" id="A0A9Q0HZ90"/>
<dbReference type="PANTHER" id="PTHR10887">
    <property type="entry name" value="DNA2/NAM7 HELICASE FAMILY"/>
    <property type="match status" value="1"/>
</dbReference>
<evidence type="ECO:0000256" key="5">
    <source>
        <dbReference type="SAM" id="MobiDB-lite"/>
    </source>
</evidence>
<keyword evidence="10" id="KW-1185">Reference proteome</keyword>
<evidence type="ECO:0000256" key="4">
    <source>
        <dbReference type="ARBA" id="ARBA00022840"/>
    </source>
</evidence>
<dbReference type="InterPro" id="IPR045529">
    <property type="entry name" value="DUF6469"/>
</dbReference>
<evidence type="ECO:0000256" key="1">
    <source>
        <dbReference type="ARBA" id="ARBA00022741"/>
    </source>
</evidence>
<dbReference type="SUPFAM" id="SSF52540">
    <property type="entry name" value="P-loop containing nucleoside triphosphate hydrolases"/>
    <property type="match status" value="1"/>
</dbReference>
<dbReference type="PANTHER" id="PTHR10887:SF515">
    <property type="entry name" value="P-LOOP CONTAINING NUCLEOSIDE TRIPHOSPHATE HYDROLASES SUPERFAMILY PROTEIN"/>
    <property type="match status" value="1"/>
</dbReference>
<evidence type="ECO:0000259" key="7">
    <source>
        <dbReference type="Pfam" id="PF13087"/>
    </source>
</evidence>
<feature type="domain" description="DNA2/NAM7 helicase-like C-terminal" evidence="7">
    <location>
        <begin position="679"/>
        <end position="874"/>
    </location>
</feature>
<dbReference type="OrthoDB" id="6513042at2759"/>
<dbReference type="InterPro" id="IPR027417">
    <property type="entry name" value="P-loop_NTPase"/>
</dbReference>
<keyword evidence="4" id="KW-0067">ATP-binding</keyword>
<evidence type="ECO:0000313" key="10">
    <source>
        <dbReference type="Proteomes" id="UP001151287"/>
    </source>
</evidence>
<dbReference type="InterPro" id="IPR041679">
    <property type="entry name" value="DNA2/NAM7-like_C"/>
</dbReference>
<dbReference type="InterPro" id="IPR045055">
    <property type="entry name" value="DNA2/NAM7-like"/>
</dbReference>
<dbReference type="Pfam" id="PF13087">
    <property type="entry name" value="AAA_12"/>
    <property type="match status" value="1"/>
</dbReference>
<dbReference type="GO" id="GO:0016787">
    <property type="term" value="F:hydrolase activity"/>
    <property type="evidence" value="ECO:0007669"/>
    <property type="project" value="UniProtKB-KW"/>
</dbReference>
<evidence type="ECO:0000256" key="3">
    <source>
        <dbReference type="ARBA" id="ARBA00022806"/>
    </source>
</evidence>
<dbReference type="GO" id="GO:0004386">
    <property type="term" value="F:helicase activity"/>
    <property type="evidence" value="ECO:0007669"/>
    <property type="project" value="UniProtKB-KW"/>
</dbReference>
<evidence type="ECO:0000259" key="8">
    <source>
        <dbReference type="Pfam" id="PF20073"/>
    </source>
</evidence>
<feature type="compositionally biased region" description="Low complexity" evidence="5">
    <location>
        <begin position="957"/>
        <end position="966"/>
    </location>
</feature>
<dbReference type="GO" id="GO:0005524">
    <property type="term" value="F:ATP binding"/>
    <property type="evidence" value="ECO:0007669"/>
    <property type="project" value="UniProtKB-KW"/>
</dbReference>
<sequence>MHLYGKGKSLRLTSLPYRAAFTLPSLLSEFKQEGKNFCPFPFPFSCSHFLDQLLERTGDKEERKEEAIRSEMAELFMDGERRKSLKDIVFSWSLHDVMNEDLFRHKVKKIESTFDSLKEYLSSFTLPLIEELRADMASALETAPKNPFMRISSLDKDKMSKEKVSYKICVERSPLNHIPTAEKGDYIPKKGDIFVLCDARPVHFSDLEKNGAVYCLAMVTGGGDDNSPPGIYNISTSRTIETAKYNRRNRLRSTLFGVYLVNMTTYSRIWACLDPKVAIQRNLNLINGAIAELQRLRDNYREVVRINGVEIQSWLNEFDLNESQIAAVMSCISSMYCESRNPFNLIWGPPGTGKTKTLSIFLWLMGESGHRTVACAPTNTAVIQLASRVLSLVKEYIESTMLSLGDMILFGNKDRMNVDGDELQEIFLDYRVECLQECFSFHAGWRSCLESLIEFLEHCPHLYDVYLEDEDDDPRLKMSFIDFVRKRFSDLYRVLGRCFGILTYHIPTACIRIADFKNIKLLLNVLEKLNSLFHRRDASHSLQAIFYSNSYQHKKRVAYSRTTLSLCQTRTDCLLVAINLRGSLESYLPVWGSKGTIVDLCLKSASLIFCTVSSSYKLHKVDDMWPLDLVVIDEATQLKECESLIPLQLFGLKHAVLVGDECQLPALVHSKVSRSALFGRSLFERMSLLGHEKFLLNMQYRMHPSISLFPNAKFYNKQIQDAPSVLRRAYARRYLSGAMFGPYSFVNVETGEEDSDNSGHSKMNMVEVAVIVQILKDLSEVCNRMHKAVSVGVICPYNAQVSAIQEKLGYVNLSCQVDVKVNSVDGFQGSEEDIIILSTVRSNNHGSVGFLSDHKRTNVALTRARYCLWIIGNAATLSKSGSIWAALIDDARNRRCFFNADEEKFISDAISVCCSEMRKETFTAKGRNEVARIPMLRRLKSVVRTENLRKDSDQHFPPSLTLTKSPPSTPSRHLPSVAVYDRIVCLFAIDLNGSKQEAVGLTGHFKGCR</sequence>
<proteinExistence type="predicted"/>
<dbReference type="Proteomes" id="UP001151287">
    <property type="component" value="Unassembled WGS sequence"/>
</dbReference>
<keyword evidence="1" id="KW-0547">Nucleotide-binding</keyword>
<dbReference type="EMBL" id="JAMQYH010000001">
    <property type="protein sequence ID" value="KAJ1703018.1"/>
    <property type="molecule type" value="Genomic_DNA"/>
</dbReference>
<evidence type="ECO:0000256" key="2">
    <source>
        <dbReference type="ARBA" id="ARBA00022801"/>
    </source>
</evidence>
<name>A0A9Q0HZ90_9POAL</name>
<dbReference type="GO" id="GO:0005694">
    <property type="term" value="C:chromosome"/>
    <property type="evidence" value="ECO:0007669"/>
    <property type="project" value="UniProtKB-ARBA"/>
</dbReference>
<comment type="caution">
    <text evidence="9">The sequence shown here is derived from an EMBL/GenBank/DDBJ whole genome shotgun (WGS) entry which is preliminary data.</text>
</comment>
<keyword evidence="2" id="KW-0378">Hydrolase</keyword>
<protein>
    <recommendedName>
        <fullName evidence="11">Helicase MAGATAMA 3</fullName>
    </recommendedName>
</protein>
<organism evidence="9 10">
    <name type="scientific">Rhynchospora breviuscula</name>
    <dbReference type="NCBI Taxonomy" id="2022672"/>
    <lineage>
        <taxon>Eukaryota</taxon>
        <taxon>Viridiplantae</taxon>
        <taxon>Streptophyta</taxon>
        <taxon>Embryophyta</taxon>
        <taxon>Tracheophyta</taxon>
        <taxon>Spermatophyta</taxon>
        <taxon>Magnoliopsida</taxon>
        <taxon>Liliopsida</taxon>
        <taxon>Poales</taxon>
        <taxon>Cyperaceae</taxon>
        <taxon>Cyperoideae</taxon>
        <taxon>Rhynchosporeae</taxon>
        <taxon>Rhynchospora</taxon>
    </lineage>
</organism>
<keyword evidence="3" id="KW-0347">Helicase</keyword>
<evidence type="ECO:0000313" key="9">
    <source>
        <dbReference type="EMBL" id="KAJ1703018.1"/>
    </source>
</evidence>
<gene>
    <name evidence="9" type="ORF">LUZ63_002797</name>
</gene>
<dbReference type="Pfam" id="PF13086">
    <property type="entry name" value="AAA_11"/>
    <property type="match status" value="1"/>
</dbReference>
<feature type="domain" description="DNA2/NAM7 helicase helicase" evidence="6">
    <location>
        <begin position="320"/>
        <end position="671"/>
    </location>
</feature>
<feature type="domain" description="DUF6469" evidence="8">
    <location>
        <begin position="147"/>
        <end position="274"/>
    </location>
</feature>
<dbReference type="Gene3D" id="3.40.50.300">
    <property type="entry name" value="P-loop containing nucleotide triphosphate hydrolases"/>
    <property type="match status" value="2"/>
</dbReference>
<accession>A0A9Q0HZ90</accession>
<evidence type="ECO:0000259" key="6">
    <source>
        <dbReference type="Pfam" id="PF13086"/>
    </source>
</evidence>
<dbReference type="Pfam" id="PF20073">
    <property type="entry name" value="DUF6469"/>
    <property type="match status" value="1"/>
</dbReference>
<feature type="region of interest" description="Disordered" evidence="5">
    <location>
        <begin position="948"/>
        <end position="971"/>
    </location>
</feature>
<dbReference type="FunFam" id="3.40.50.300:FF:000326">
    <property type="entry name" value="P-loop containing nucleoside triphosphate hydrolase"/>
    <property type="match status" value="1"/>
</dbReference>